<dbReference type="Proteomes" id="UP000255110">
    <property type="component" value="Unassembled WGS sequence"/>
</dbReference>
<protein>
    <recommendedName>
        <fullName evidence="6">Transmembrane protein</fullName>
    </recommendedName>
</protein>
<dbReference type="AlphaFoldDB" id="A0A378LFA1"/>
<evidence type="ECO:0000256" key="1">
    <source>
        <dbReference type="SAM" id="Phobius"/>
    </source>
</evidence>
<evidence type="ECO:0000313" key="4">
    <source>
        <dbReference type="Proteomes" id="UP000054820"/>
    </source>
</evidence>
<dbReference type="RefSeq" id="WP_058476472.1">
    <property type="nucleotide sequence ID" value="NZ_CAAAIO010000023.1"/>
</dbReference>
<evidence type="ECO:0000313" key="3">
    <source>
        <dbReference type="EMBL" id="STY22761.1"/>
    </source>
</evidence>
<keyword evidence="1" id="KW-0812">Transmembrane</keyword>
<feature type="transmembrane region" description="Helical" evidence="1">
    <location>
        <begin position="162"/>
        <end position="188"/>
    </location>
</feature>
<name>A0A378LFA1_9GAMM</name>
<sequence length="438" mass="48819">MPDLSSKFTDQKLKLLYGQVLIHYENASKRGLDRDQMYAEMYSALVNAMESGQSKSPFHLLDFNEKGKAVYAFNTLFRTLPIHQRMRHQQQSVFNPPMPQFNPSIKFEIHEYNNYNCNDSALLNYLLIKSIVHDSHYHGDSCFGSSHSHGHGSKSNDDLGKLIMALLVIALALIAVVLATIALVYMLYEFADSVDRFFYGEGWLKGALMLATSIGFGAGSAYLTLNFGAVPLIALAVAAGFNPVGVVIMGTVLLSIIGAGVGCFAMSLLYDSSNKSANKESMEPNDPDRFRLTTSEEEALRRKNIDPVAVKLAMIAKQAEMTELLGKEKSIPSFFNRDDKIQKLLTELRQIRKGEMNAVDIGGLHFDFTPPPPTVIYVPVYYQQPQVPLYQAPMYQPYQPQMYQASTHEPPMYPGFQDASNQIDGITPTAPPSYVLQQ</sequence>
<proteinExistence type="predicted"/>
<feature type="transmembrane region" description="Helical" evidence="1">
    <location>
        <begin position="208"/>
        <end position="237"/>
    </location>
</feature>
<keyword evidence="1" id="KW-1133">Transmembrane helix</keyword>
<dbReference type="EMBL" id="UGOY01000001">
    <property type="protein sequence ID" value="STY22761.1"/>
    <property type="molecule type" value="Genomic_DNA"/>
</dbReference>
<reference evidence="3 5" key="2">
    <citation type="submission" date="2018-06" db="EMBL/GenBank/DDBJ databases">
        <authorList>
            <consortium name="Pathogen Informatics"/>
            <person name="Doyle S."/>
        </authorList>
    </citation>
    <scope>NUCLEOTIDE SEQUENCE [LARGE SCALE GENOMIC DNA]</scope>
    <source>
        <strain evidence="3 5">NCTC11991</strain>
    </source>
</reference>
<feature type="transmembrane region" description="Helical" evidence="1">
    <location>
        <begin position="244"/>
        <end position="270"/>
    </location>
</feature>
<accession>A0A378LFA1</accession>
<keyword evidence="4" id="KW-1185">Reference proteome</keyword>
<dbReference type="EMBL" id="LNYZ01000006">
    <property type="protein sequence ID" value="KTD79131.1"/>
    <property type="molecule type" value="Genomic_DNA"/>
</dbReference>
<evidence type="ECO:0000313" key="2">
    <source>
        <dbReference type="EMBL" id="KTD79131.1"/>
    </source>
</evidence>
<evidence type="ECO:0008006" key="6">
    <source>
        <dbReference type="Google" id="ProtNLM"/>
    </source>
</evidence>
<dbReference type="Proteomes" id="UP000054820">
    <property type="component" value="Unassembled WGS sequence"/>
</dbReference>
<reference evidence="2 4" key="1">
    <citation type="submission" date="2015-11" db="EMBL/GenBank/DDBJ databases">
        <title>Genomic analysis of 38 Legionella species identifies large and diverse effector repertoires.</title>
        <authorList>
            <person name="Burstein D."/>
            <person name="Amaro F."/>
            <person name="Zusman T."/>
            <person name="Lifshitz Z."/>
            <person name="Cohen O."/>
            <person name="Gilbert J.A."/>
            <person name="Pupko T."/>
            <person name="Shuman H.A."/>
            <person name="Segal G."/>
        </authorList>
    </citation>
    <scope>NUCLEOTIDE SEQUENCE [LARGE SCALE GENOMIC DNA]</scope>
    <source>
        <strain evidence="2 4">SC-18-C9</strain>
    </source>
</reference>
<dbReference type="OrthoDB" id="5654191at2"/>
<evidence type="ECO:0000313" key="5">
    <source>
        <dbReference type="Proteomes" id="UP000255110"/>
    </source>
</evidence>
<keyword evidence="1" id="KW-0472">Membrane</keyword>
<gene>
    <name evidence="2" type="ORF">Lstg_0890</name>
    <name evidence="3" type="ORF">NCTC11991_01360</name>
</gene>
<organism evidence="3 5">
    <name type="scientific">Legionella steigerwaltii</name>
    <dbReference type="NCBI Taxonomy" id="460"/>
    <lineage>
        <taxon>Bacteria</taxon>
        <taxon>Pseudomonadati</taxon>
        <taxon>Pseudomonadota</taxon>
        <taxon>Gammaproteobacteria</taxon>
        <taxon>Legionellales</taxon>
        <taxon>Legionellaceae</taxon>
        <taxon>Legionella</taxon>
    </lineage>
</organism>